<accession>A0ABU6K1Q2</accession>
<keyword evidence="4" id="KW-1185">Reference proteome</keyword>
<comment type="caution">
    <text evidence="3">The sequence shown here is derived from an EMBL/GenBank/DDBJ whole genome shotgun (WGS) entry which is preliminary data.</text>
</comment>
<evidence type="ECO:0000256" key="1">
    <source>
        <dbReference type="SAM" id="SignalP"/>
    </source>
</evidence>
<dbReference type="NCBIfam" id="TIGR02595">
    <property type="entry name" value="PEP_CTERM"/>
    <property type="match status" value="1"/>
</dbReference>
<dbReference type="Proteomes" id="UP001331561">
    <property type="component" value="Unassembled WGS sequence"/>
</dbReference>
<dbReference type="RefSeq" id="WP_327598416.1">
    <property type="nucleotide sequence ID" value="NZ_JAYXHS010000001.1"/>
</dbReference>
<reference evidence="3 4" key="1">
    <citation type="submission" date="2024-01" db="EMBL/GenBank/DDBJ databases">
        <title>Uliginosibacterium soil sp. nov.</title>
        <authorList>
            <person name="Lv Y."/>
        </authorList>
    </citation>
    <scope>NUCLEOTIDE SEQUENCE [LARGE SCALE GENOMIC DNA]</scope>
    <source>
        <strain evidence="3 4">H3</strain>
    </source>
</reference>
<name>A0ABU6K1Q2_9RHOO</name>
<feature type="signal peptide" evidence="1">
    <location>
        <begin position="1"/>
        <end position="22"/>
    </location>
</feature>
<gene>
    <name evidence="3" type="ORF">VVD49_06975</name>
</gene>
<dbReference type="InterPro" id="IPR013424">
    <property type="entry name" value="Ice-binding_C"/>
</dbReference>
<evidence type="ECO:0000313" key="3">
    <source>
        <dbReference type="EMBL" id="MEC5385461.1"/>
    </source>
</evidence>
<feature type="domain" description="Ice-binding protein C-terminal" evidence="2">
    <location>
        <begin position="173"/>
        <end position="195"/>
    </location>
</feature>
<evidence type="ECO:0000313" key="4">
    <source>
        <dbReference type="Proteomes" id="UP001331561"/>
    </source>
</evidence>
<proteinExistence type="predicted"/>
<sequence length="199" mass="20846">MKLPRIVLAFAAAMLMATQASATVLTEDFEAPFPAWQSGWLGTNSNLQNYYTIASDRGNNPDGLWIADGLNNGTISEITFNTSFGSSITAFSIDVTTFVQGGSGALFEAFDMLNQTIFSTAITVLEGAFSDPGVYQTIAFTSVNGVSGFRISNGNIEGNTSIDNVVVTLGSNDVPEPATLALLAAGLVGIGLSRKSRQA</sequence>
<evidence type="ECO:0000259" key="2">
    <source>
        <dbReference type="Pfam" id="PF07589"/>
    </source>
</evidence>
<dbReference type="Pfam" id="PF07589">
    <property type="entry name" value="PEP-CTERM"/>
    <property type="match status" value="1"/>
</dbReference>
<feature type="chain" id="PRO_5046669081" evidence="1">
    <location>
        <begin position="23"/>
        <end position="199"/>
    </location>
</feature>
<organism evidence="3 4">
    <name type="scientific">Uliginosibacterium silvisoli</name>
    <dbReference type="NCBI Taxonomy" id="3114758"/>
    <lineage>
        <taxon>Bacteria</taxon>
        <taxon>Pseudomonadati</taxon>
        <taxon>Pseudomonadota</taxon>
        <taxon>Betaproteobacteria</taxon>
        <taxon>Rhodocyclales</taxon>
        <taxon>Zoogloeaceae</taxon>
        <taxon>Uliginosibacterium</taxon>
    </lineage>
</organism>
<dbReference type="EMBL" id="JAYXHS010000001">
    <property type="protein sequence ID" value="MEC5385461.1"/>
    <property type="molecule type" value="Genomic_DNA"/>
</dbReference>
<keyword evidence="1" id="KW-0732">Signal</keyword>
<protein>
    <submittedName>
        <fullName evidence="3">PEP-CTERM sorting domain-containing protein</fullName>
    </submittedName>
</protein>